<proteinExistence type="inferred from homology"/>
<evidence type="ECO:0000256" key="3">
    <source>
        <dbReference type="HAMAP-Rule" id="MF_00385"/>
    </source>
</evidence>
<name>A0ABY7M138_9MOLU</name>
<gene>
    <name evidence="3 4" type="primary">rpsP</name>
    <name evidence="4" type="ORF">O7R10_02445</name>
</gene>
<dbReference type="PANTHER" id="PTHR12919:SF20">
    <property type="entry name" value="SMALL RIBOSOMAL SUBUNIT PROTEIN BS16M"/>
    <property type="match status" value="1"/>
</dbReference>
<accession>A0ABY7M138</accession>
<dbReference type="EMBL" id="CP115156">
    <property type="protein sequence ID" value="WBL31436.1"/>
    <property type="molecule type" value="Genomic_DNA"/>
</dbReference>
<dbReference type="HAMAP" id="MF_00385">
    <property type="entry name" value="Ribosomal_bS16"/>
    <property type="match status" value="1"/>
</dbReference>
<dbReference type="NCBIfam" id="TIGR00002">
    <property type="entry name" value="S16"/>
    <property type="match status" value="1"/>
</dbReference>
<dbReference type="Gene3D" id="3.30.1320.10">
    <property type="match status" value="1"/>
</dbReference>
<keyword evidence="5" id="KW-1185">Reference proteome</keyword>
<dbReference type="Proteomes" id="UP001210120">
    <property type="component" value="Chromosome"/>
</dbReference>
<reference evidence="4" key="1">
    <citation type="submission" date="2022-12" db="EMBL/GenBank/DDBJ databases">
        <title>Genomic Characterization of Candidatus Phytoplasma sacchari in China.</title>
        <authorList>
            <person name="Zhang R.-Y."/>
        </authorList>
    </citation>
    <scope>NUCLEOTIDE SEQUENCE [LARGE SCALE GENOMIC DNA]</scope>
    <source>
        <strain evidence="4">SCWL1</strain>
    </source>
</reference>
<dbReference type="InterPro" id="IPR000307">
    <property type="entry name" value="Ribosomal_bS16"/>
</dbReference>
<keyword evidence="1 3" id="KW-0689">Ribosomal protein</keyword>
<dbReference type="SUPFAM" id="SSF54565">
    <property type="entry name" value="Ribosomal protein S16"/>
    <property type="match status" value="1"/>
</dbReference>
<protein>
    <recommendedName>
        <fullName evidence="3">Small ribosomal subunit protein bS16</fullName>
    </recommendedName>
</protein>
<dbReference type="InterPro" id="IPR023803">
    <property type="entry name" value="Ribosomal_bS16_dom_sf"/>
</dbReference>
<evidence type="ECO:0000313" key="5">
    <source>
        <dbReference type="Proteomes" id="UP001210120"/>
    </source>
</evidence>
<evidence type="ECO:0000256" key="1">
    <source>
        <dbReference type="ARBA" id="ARBA00022980"/>
    </source>
</evidence>
<evidence type="ECO:0000256" key="2">
    <source>
        <dbReference type="ARBA" id="ARBA00023274"/>
    </source>
</evidence>
<organism evidence="4 5">
    <name type="scientific">Candidatus Phytoplasma sacchari</name>
    <dbReference type="NCBI Taxonomy" id="2609813"/>
    <lineage>
        <taxon>Bacteria</taxon>
        <taxon>Bacillati</taxon>
        <taxon>Mycoplasmatota</taxon>
        <taxon>Mollicutes</taxon>
        <taxon>Acholeplasmatales</taxon>
        <taxon>Acholeplasmataceae</taxon>
        <taxon>Candidatus Phytoplasma</taxon>
        <taxon>16SrXI (Rice yellow dwarf group)</taxon>
    </lineage>
</organism>
<comment type="similarity">
    <text evidence="3">Belongs to the bacterial ribosomal protein bS16 family.</text>
</comment>
<dbReference type="GO" id="GO:0005840">
    <property type="term" value="C:ribosome"/>
    <property type="evidence" value="ECO:0007669"/>
    <property type="project" value="UniProtKB-KW"/>
</dbReference>
<dbReference type="PANTHER" id="PTHR12919">
    <property type="entry name" value="30S RIBOSOMAL PROTEIN S16"/>
    <property type="match status" value="1"/>
</dbReference>
<evidence type="ECO:0000313" key="4">
    <source>
        <dbReference type="EMBL" id="WBL31436.1"/>
    </source>
</evidence>
<dbReference type="Pfam" id="PF00886">
    <property type="entry name" value="Ribosomal_S16"/>
    <property type="match status" value="1"/>
</dbReference>
<keyword evidence="2 3" id="KW-0687">Ribonucleoprotein</keyword>
<sequence>MSVRIRLQRFGSHKRPFYRIVAMQSCNKRDGKFLEIIGTYSPLSNLVNICQEKLEKWLSTGAELSLTTKNLIKKFKKKQNLKIDENKNK</sequence>